<feature type="region of interest" description="Disordered" evidence="1">
    <location>
        <begin position="97"/>
        <end position="125"/>
    </location>
</feature>
<keyword evidence="3" id="KW-1185">Reference proteome</keyword>
<evidence type="ECO:0000256" key="1">
    <source>
        <dbReference type="SAM" id="MobiDB-lite"/>
    </source>
</evidence>
<sequence length="153" mass="16057">MTHAVSRLIDHLPRHLLGIALVAGLMGSFSGCSPDTGGRVAVGGTVTLGGTMLDQGTIEFHPVGTGSITGGTIRDGRFDIPATTGAIPGKYEVRIFSTDNDAAAEQPEAPPGPESTQRPLQPERIDKRYNVESELTAEIPEQGATDLSFELDS</sequence>
<evidence type="ECO:0008006" key="4">
    <source>
        <dbReference type="Google" id="ProtNLM"/>
    </source>
</evidence>
<dbReference type="EMBL" id="CP042914">
    <property type="protein sequence ID" value="QEG42052.1"/>
    <property type="molecule type" value="Genomic_DNA"/>
</dbReference>
<dbReference type="RefSeq" id="WP_148080428.1">
    <property type="nucleotide sequence ID" value="NZ_CP042914.1"/>
</dbReference>
<dbReference type="OrthoDB" id="286361at2"/>
<organism evidence="2 3">
    <name type="scientific">Roseimaritima ulvae</name>
    <dbReference type="NCBI Taxonomy" id="980254"/>
    <lineage>
        <taxon>Bacteria</taxon>
        <taxon>Pseudomonadati</taxon>
        <taxon>Planctomycetota</taxon>
        <taxon>Planctomycetia</taxon>
        <taxon>Pirellulales</taxon>
        <taxon>Pirellulaceae</taxon>
        <taxon>Roseimaritima</taxon>
    </lineage>
</organism>
<dbReference type="KEGG" id="rul:UC8_40820"/>
<accession>A0A5B9QVR0</accession>
<evidence type="ECO:0000313" key="2">
    <source>
        <dbReference type="EMBL" id="QEG42052.1"/>
    </source>
</evidence>
<name>A0A5B9QVR0_9BACT</name>
<gene>
    <name evidence="2" type="ORF">UC8_40820</name>
</gene>
<dbReference type="Proteomes" id="UP000325286">
    <property type="component" value="Chromosome"/>
</dbReference>
<dbReference type="PROSITE" id="PS51257">
    <property type="entry name" value="PROKAR_LIPOPROTEIN"/>
    <property type="match status" value="1"/>
</dbReference>
<dbReference type="AlphaFoldDB" id="A0A5B9QVR0"/>
<protein>
    <recommendedName>
        <fullName evidence="4">Carboxypeptidase regulatory-like domain-containing protein</fullName>
    </recommendedName>
</protein>
<evidence type="ECO:0000313" key="3">
    <source>
        <dbReference type="Proteomes" id="UP000325286"/>
    </source>
</evidence>
<proteinExistence type="predicted"/>
<reference evidence="2 3" key="1">
    <citation type="submission" date="2019-08" db="EMBL/GenBank/DDBJ databases">
        <title>Deep-cultivation of Planctomycetes and their phenomic and genomic characterization uncovers novel biology.</title>
        <authorList>
            <person name="Wiegand S."/>
            <person name="Jogler M."/>
            <person name="Boedeker C."/>
            <person name="Pinto D."/>
            <person name="Vollmers J."/>
            <person name="Rivas-Marin E."/>
            <person name="Kohn T."/>
            <person name="Peeters S.H."/>
            <person name="Heuer A."/>
            <person name="Rast P."/>
            <person name="Oberbeckmann S."/>
            <person name="Bunk B."/>
            <person name="Jeske O."/>
            <person name="Meyerdierks A."/>
            <person name="Storesund J.E."/>
            <person name="Kallscheuer N."/>
            <person name="Luecker S."/>
            <person name="Lage O.M."/>
            <person name="Pohl T."/>
            <person name="Merkel B.J."/>
            <person name="Hornburger P."/>
            <person name="Mueller R.-W."/>
            <person name="Bruemmer F."/>
            <person name="Labrenz M."/>
            <person name="Spormann A.M."/>
            <person name="Op den Camp H."/>
            <person name="Overmann J."/>
            <person name="Amann R."/>
            <person name="Jetten M.S.M."/>
            <person name="Mascher T."/>
            <person name="Medema M.H."/>
            <person name="Devos D.P."/>
            <person name="Kaster A.-K."/>
            <person name="Ovreas L."/>
            <person name="Rohde M."/>
            <person name="Galperin M.Y."/>
            <person name="Jogler C."/>
        </authorList>
    </citation>
    <scope>NUCLEOTIDE SEQUENCE [LARGE SCALE GENOMIC DNA]</scope>
    <source>
        <strain evidence="2 3">UC8</strain>
    </source>
</reference>